<organism evidence="1 2">
    <name type="scientific">Actinomadura barringtoniae</name>
    <dbReference type="NCBI Taxonomy" id="1427535"/>
    <lineage>
        <taxon>Bacteria</taxon>
        <taxon>Bacillati</taxon>
        <taxon>Actinomycetota</taxon>
        <taxon>Actinomycetes</taxon>
        <taxon>Streptosporangiales</taxon>
        <taxon>Thermomonosporaceae</taxon>
        <taxon>Actinomadura</taxon>
    </lineage>
</organism>
<reference evidence="1" key="1">
    <citation type="submission" date="2021-03" db="EMBL/GenBank/DDBJ databases">
        <authorList>
            <person name="Kanchanasin P."/>
            <person name="Saeng-In P."/>
            <person name="Phongsopitanun W."/>
            <person name="Yuki M."/>
            <person name="Kudo T."/>
            <person name="Ohkuma M."/>
            <person name="Tanasupawat S."/>
        </authorList>
    </citation>
    <scope>NUCLEOTIDE SEQUENCE</scope>
    <source>
        <strain evidence="1">GKU 128</strain>
    </source>
</reference>
<gene>
    <name evidence="1" type="ORF">J4573_10830</name>
</gene>
<protein>
    <submittedName>
        <fullName evidence="1">Uncharacterized protein</fullName>
    </submittedName>
</protein>
<dbReference type="AlphaFoldDB" id="A0A939P804"/>
<dbReference type="InterPro" id="IPR046193">
    <property type="entry name" value="DUF6221"/>
</dbReference>
<evidence type="ECO:0000313" key="1">
    <source>
        <dbReference type="EMBL" id="MBO2447582.1"/>
    </source>
</evidence>
<dbReference type="RefSeq" id="WP_208255222.1">
    <property type="nucleotide sequence ID" value="NZ_JAGEOJ010000004.1"/>
</dbReference>
<dbReference type="EMBL" id="JAGEOJ010000004">
    <property type="protein sequence ID" value="MBO2447582.1"/>
    <property type="molecule type" value="Genomic_DNA"/>
</dbReference>
<keyword evidence="2" id="KW-1185">Reference proteome</keyword>
<dbReference type="Proteomes" id="UP000669179">
    <property type="component" value="Unassembled WGS sequence"/>
</dbReference>
<proteinExistence type="predicted"/>
<comment type="caution">
    <text evidence="1">The sequence shown here is derived from an EMBL/GenBank/DDBJ whole genome shotgun (WGS) entry which is preliminary data.</text>
</comment>
<dbReference type="Pfam" id="PF19730">
    <property type="entry name" value="DUF6221"/>
    <property type="match status" value="1"/>
</dbReference>
<evidence type="ECO:0000313" key="2">
    <source>
        <dbReference type="Proteomes" id="UP000669179"/>
    </source>
</evidence>
<accession>A0A939P804</accession>
<name>A0A939P804_9ACTN</name>
<sequence>MSDLVDFLRARIDKDEALARACAAAPWRALPAGQIVVDSPDSDAAPAPAPVASAENLTYAEHIARHDPARVLRDVETRRRLIAEYEKNAWRASQGRGEQYVDPWETTLRLLAEVYDHHPAYQEAWRPGS</sequence>